<dbReference type="InterPro" id="IPR022085">
    <property type="entry name" value="OpdG"/>
</dbReference>
<dbReference type="AlphaFoldDB" id="A0A2N3MXU8"/>
<gene>
    <name evidence="1" type="ORF">jhhlp_008375</name>
</gene>
<name>A0A2N3MXU8_9PEZI</name>
<sequence>MSSGNAHLPQEAFKSLESLRTEATPVVEVASSFSKFVTSPPSGVDDRLWEGWNAFFDIVGKTPPEDQQRLVDFLVELRKTTAKDEEGRVVRHDDGELWKDLPALGWVARELWNFDIHDPAASSDERTAFDNQSAFLARLTALAKLDDPRDPFDYSLYGLWALRSAFEESQAEDIGGSPAVVNASLWIQYGGEALKKLSGDQRAMEGNSGRAGNRFSEKPWKGFNDERWQVWQTGFEEAASVVDSARTTAQRMRAL</sequence>
<dbReference type="STRING" id="41688.A0A2N3MXU8"/>
<proteinExistence type="predicted"/>
<dbReference type="Proteomes" id="UP000233524">
    <property type="component" value="Unassembled WGS sequence"/>
</dbReference>
<dbReference type="EMBL" id="NLAX01001623">
    <property type="protein sequence ID" value="PKS05009.1"/>
    <property type="molecule type" value="Genomic_DNA"/>
</dbReference>
<comment type="caution">
    <text evidence="1">The sequence shown here is derived from an EMBL/GenBank/DDBJ whole genome shotgun (WGS) entry which is preliminary data.</text>
</comment>
<organism evidence="1 2">
    <name type="scientific">Lomentospora prolificans</name>
    <dbReference type="NCBI Taxonomy" id="41688"/>
    <lineage>
        <taxon>Eukaryota</taxon>
        <taxon>Fungi</taxon>
        <taxon>Dikarya</taxon>
        <taxon>Ascomycota</taxon>
        <taxon>Pezizomycotina</taxon>
        <taxon>Sordariomycetes</taxon>
        <taxon>Hypocreomycetidae</taxon>
        <taxon>Microascales</taxon>
        <taxon>Microascaceae</taxon>
        <taxon>Lomentospora</taxon>
    </lineage>
</organism>
<reference evidence="1 2" key="1">
    <citation type="journal article" date="2017" name="G3 (Bethesda)">
        <title>First Draft Genome Sequence of the Pathogenic Fungus Lomentospora prolificans (Formerly Scedosporium prolificans).</title>
        <authorList>
            <person name="Luo R."/>
            <person name="Zimin A."/>
            <person name="Workman R."/>
            <person name="Fan Y."/>
            <person name="Pertea G."/>
            <person name="Grossman N."/>
            <person name="Wear M.P."/>
            <person name="Jia B."/>
            <person name="Miller H."/>
            <person name="Casadevall A."/>
            <person name="Timp W."/>
            <person name="Zhang S.X."/>
            <person name="Salzberg S.L."/>
        </authorList>
    </citation>
    <scope>NUCLEOTIDE SEQUENCE [LARGE SCALE GENOMIC DNA]</scope>
    <source>
        <strain evidence="1 2">JHH-5317</strain>
    </source>
</reference>
<dbReference type="Pfam" id="PF12311">
    <property type="entry name" value="DUF3632"/>
    <property type="match status" value="1"/>
</dbReference>
<dbReference type="InterPro" id="IPR053204">
    <property type="entry name" value="Oxopyrrolidines_Biosynth-assoc"/>
</dbReference>
<protein>
    <submittedName>
        <fullName evidence="1">Uncharacterized protein</fullName>
    </submittedName>
</protein>
<accession>A0A2N3MXU8</accession>
<dbReference type="PANTHER" id="PTHR38797:SF6">
    <property type="match status" value="1"/>
</dbReference>
<evidence type="ECO:0000313" key="2">
    <source>
        <dbReference type="Proteomes" id="UP000233524"/>
    </source>
</evidence>
<dbReference type="VEuPathDB" id="FungiDB:jhhlp_008375"/>
<dbReference type="PANTHER" id="PTHR38797">
    <property type="entry name" value="NUCLEAR PORE COMPLEX PROTEIN NUP85-RELATED"/>
    <property type="match status" value="1"/>
</dbReference>
<keyword evidence="2" id="KW-1185">Reference proteome</keyword>
<evidence type="ECO:0000313" key="1">
    <source>
        <dbReference type="EMBL" id="PKS05009.1"/>
    </source>
</evidence>
<dbReference type="InParanoid" id="A0A2N3MXU8"/>
<dbReference type="OrthoDB" id="3350591at2759"/>